<reference evidence="1" key="2">
    <citation type="submission" date="2023-01" db="EMBL/GenBank/DDBJ databases">
        <title>Draft genome sequence of Agaribacter marinus strain NBRC 110023.</title>
        <authorList>
            <person name="Sun Q."/>
            <person name="Mori K."/>
        </authorList>
    </citation>
    <scope>NUCLEOTIDE SEQUENCE</scope>
    <source>
        <strain evidence="1">NBRC 110023</strain>
    </source>
</reference>
<dbReference type="EMBL" id="BSOT01000005">
    <property type="protein sequence ID" value="GLR69571.1"/>
    <property type="molecule type" value="Genomic_DNA"/>
</dbReference>
<proteinExistence type="predicted"/>
<dbReference type="AlphaFoldDB" id="A0AA37WG20"/>
<evidence type="ECO:0000313" key="1">
    <source>
        <dbReference type="EMBL" id="GLR69571.1"/>
    </source>
</evidence>
<protein>
    <submittedName>
        <fullName evidence="1">Uncharacterized protein</fullName>
    </submittedName>
</protein>
<sequence length="51" mass="5641">MGVETVEKGQNRFKRLAISEDILGAQSIITADTGFANETNMQYLHDNDINA</sequence>
<reference evidence="1" key="1">
    <citation type="journal article" date="2014" name="Int. J. Syst. Evol. Microbiol.">
        <title>Complete genome sequence of Corynebacterium casei LMG S-19264T (=DSM 44701T), isolated from a smear-ripened cheese.</title>
        <authorList>
            <consortium name="US DOE Joint Genome Institute (JGI-PGF)"/>
            <person name="Walter F."/>
            <person name="Albersmeier A."/>
            <person name="Kalinowski J."/>
            <person name="Ruckert C."/>
        </authorList>
    </citation>
    <scope>NUCLEOTIDE SEQUENCE</scope>
    <source>
        <strain evidence="1">NBRC 110023</strain>
    </source>
</reference>
<name>A0AA37WG20_9ALTE</name>
<dbReference type="Proteomes" id="UP001156601">
    <property type="component" value="Unassembled WGS sequence"/>
</dbReference>
<accession>A0AA37WG20</accession>
<evidence type="ECO:0000313" key="2">
    <source>
        <dbReference type="Proteomes" id="UP001156601"/>
    </source>
</evidence>
<organism evidence="1 2">
    <name type="scientific">Agaribacter marinus</name>
    <dbReference type="NCBI Taxonomy" id="1431249"/>
    <lineage>
        <taxon>Bacteria</taxon>
        <taxon>Pseudomonadati</taxon>
        <taxon>Pseudomonadota</taxon>
        <taxon>Gammaproteobacteria</taxon>
        <taxon>Alteromonadales</taxon>
        <taxon>Alteromonadaceae</taxon>
        <taxon>Agaribacter</taxon>
    </lineage>
</organism>
<comment type="caution">
    <text evidence="1">The sequence shown here is derived from an EMBL/GenBank/DDBJ whole genome shotgun (WGS) entry which is preliminary data.</text>
</comment>
<gene>
    <name evidence="1" type="ORF">GCM10007852_04790</name>
</gene>
<keyword evidence="2" id="KW-1185">Reference proteome</keyword>